<dbReference type="RefSeq" id="WP_058305208.1">
    <property type="nucleotide sequence ID" value="NZ_CABKVG010000006.1"/>
</dbReference>
<evidence type="ECO:0000256" key="2">
    <source>
        <dbReference type="ARBA" id="ARBA00022448"/>
    </source>
</evidence>
<dbReference type="InterPro" id="IPR020846">
    <property type="entry name" value="MFS_dom"/>
</dbReference>
<dbReference type="Proteomes" id="UP000832011">
    <property type="component" value="Chromosome"/>
</dbReference>
<sequence>MQKRWIPFYWVCAALISGTMGTALASPLYPLYQQLWQLQPSDITTMFIAYMAGTLLSILFLGRLSDSLGFAKVLRAGLLLVLLGVILSALAQNAFMLSSARVLIGIASGLISTSGMMGMLQTSPLPNEGQTARWYASLNGFGFGMGPLIGGVVAQISGGSVWLPYVPVIVLTAVVLYQMCRIPFHAPSDPKPLDFKPRLALPAAGLGRKQFYLAAGGAFAAFAMFSLYASLAGSFIAEFLPWHGPAVSGGALALVLFLSSATQLGLRRLSLAQAYAAATAMILIANVMLVLTLQLHSMVLFACSVVATAMAHGLTLMAGFGKVQEVTNHHNRAAVVSTFLVSGYFGAIMPVIVLGWLADHLGVSRAVIIYCSAFGLWAIALFSGFVQLKRRQRLQTV</sequence>
<gene>
    <name evidence="9" type="ORF">LVJ82_08670</name>
</gene>
<feature type="transmembrane region" description="Helical" evidence="7">
    <location>
        <begin position="162"/>
        <end position="180"/>
    </location>
</feature>
<evidence type="ECO:0000256" key="6">
    <source>
        <dbReference type="ARBA" id="ARBA00023136"/>
    </source>
</evidence>
<keyword evidence="5 7" id="KW-1133">Transmembrane helix</keyword>
<feature type="transmembrane region" description="Helical" evidence="7">
    <location>
        <begin position="363"/>
        <end position="386"/>
    </location>
</feature>
<protein>
    <submittedName>
        <fullName evidence="9">MFS transporter</fullName>
    </submittedName>
</protein>
<dbReference type="Pfam" id="PF07690">
    <property type="entry name" value="MFS_1"/>
    <property type="match status" value="1"/>
</dbReference>
<evidence type="ECO:0000256" key="1">
    <source>
        <dbReference type="ARBA" id="ARBA00004651"/>
    </source>
</evidence>
<evidence type="ECO:0000313" key="10">
    <source>
        <dbReference type="Proteomes" id="UP000832011"/>
    </source>
</evidence>
<dbReference type="PANTHER" id="PTHR23517:SF13">
    <property type="entry name" value="MAJOR FACILITATOR SUPERFAMILY MFS_1"/>
    <property type="match status" value="1"/>
</dbReference>
<keyword evidence="10" id="KW-1185">Reference proteome</keyword>
<feature type="transmembrane region" description="Helical" evidence="7">
    <location>
        <begin position="274"/>
        <end position="293"/>
    </location>
</feature>
<feature type="transmembrane region" description="Helical" evidence="7">
    <location>
        <begin position="299"/>
        <end position="321"/>
    </location>
</feature>
<dbReference type="EMBL" id="CP091511">
    <property type="protein sequence ID" value="UOO91021.1"/>
    <property type="molecule type" value="Genomic_DNA"/>
</dbReference>
<keyword evidence="2" id="KW-0813">Transport</keyword>
<feature type="transmembrane region" description="Helical" evidence="7">
    <location>
        <begin position="242"/>
        <end position="262"/>
    </location>
</feature>
<feature type="transmembrane region" description="Helical" evidence="7">
    <location>
        <begin position="102"/>
        <end position="120"/>
    </location>
</feature>
<feature type="transmembrane region" description="Helical" evidence="7">
    <location>
        <begin position="73"/>
        <end position="96"/>
    </location>
</feature>
<keyword evidence="6 7" id="KW-0472">Membrane</keyword>
<dbReference type="InterPro" id="IPR050171">
    <property type="entry name" value="MFS_Transporters"/>
</dbReference>
<dbReference type="PANTHER" id="PTHR23517">
    <property type="entry name" value="RESISTANCE PROTEIN MDTM, PUTATIVE-RELATED-RELATED"/>
    <property type="match status" value="1"/>
</dbReference>
<keyword evidence="4 7" id="KW-0812">Transmembrane</keyword>
<dbReference type="Gene3D" id="1.20.1250.20">
    <property type="entry name" value="MFS general substrate transporter like domains"/>
    <property type="match status" value="1"/>
</dbReference>
<dbReference type="SUPFAM" id="SSF103473">
    <property type="entry name" value="MFS general substrate transporter"/>
    <property type="match status" value="1"/>
</dbReference>
<proteinExistence type="predicted"/>
<evidence type="ECO:0000313" key="9">
    <source>
        <dbReference type="EMBL" id="UOO91021.1"/>
    </source>
</evidence>
<name>A0ABY4E5H0_9NEIS</name>
<organism evidence="9 10">
    <name type="scientific">Vitreoscilla massiliensis</name>
    <dbReference type="NCBI Taxonomy" id="1689272"/>
    <lineage>
        <taxon>Bacteria</taxon>
        <taxon>Pseudomonadati</taxon>
        <taxon>Pseudomonadota</taxon>
        <taxon>Betaproteobacteria</taxon>
        <taxon>Neisseriales</taxon>
        <taxon>Neisseriaceae</taxon>
        <taxon>Vitreoscilla</taxon>
    </lineage>
</organism>
<evidence type="ECO:0000256" key="3">
    <source>
        <dbReference type="ARBA" id="ARBA00022475"/>
    </source>
</evidence>
<feature type="domain" description="Major facilitator superfamily (MFS) profile" evidence="8">
    <location>
        <begin position="6"/>
        <end position="397"/>
    </location>
</feature>
<feature type="transmembrane region" description="Helical" evidence="7">
    <location>
        <begin position="211"/>
        <end position="236"/>
    </location>
</feature>
<dbReference type="InterPro" id="IPR036259">
    <property type="entry name" value="MFS_trans_sf"/>
</dbReference>
<keyword evidence="3" id="KW-1003">Cell membrane</keyword>
<feature type="transmembrane region" description="Helical" evidence="7">
    <location>
        <begin position="333"/>
        <end position="357"/>
    </location>
</feature>
<dbReference type="InterPro" id="IPR011701">
    <property type="entry name" value="MFS"/>
</dbReference>
<evidence type="ECO:0000256" key="7">
    <source>
        <dbReference type="SAM" id="Phobius"/>
    </source>
</evidence>
<dbReference type="PROSITE" id="PS50850">
    <property type="entry name" value="MFS"/>
    <property type="match status" value="1"/>
</dbReference>
<evidence type="ECO:0000256" key="5">
    <source>
        <dbReference type="ARBA" id="ARBA00022989"/>
    </source>
</evidence>
<comment type="subcellular location">
    <subcellularLocation>
        <location evidence="1">Cell membrane</location>
        <topology evidence="1">Multi-pass membrane protein</topology>
    </subcellularLocation>
</comment>
<feature type="transmembrane region" description="Helical" evidence="7">
    <location>
        <begin position="132"/>
        <end position="156"/>
    </location>
</feature>
<accession>A0ABY4E5H0</accession>
<evidence type="ECO:0000259" key="8">
    <source>
        <dbReference type="PROSITE" id="PS50850"/>
    </source>
</evidence>
<evidence type="ECO:0000256" key="4">
    <source>
        <dbReference type="ARBA" id="ARBA00022692"/>
    </source>
</evidence>
<feature type="transmembrane region" description="Helical" evidence="7">
    <location>
        <begin position="41"/>
        <end position="61"/>
    </location>
</feature>
<reference evidence="9 10" key="1">
    <citation type="journal article" date="2022" name="Res Sq">
        <title>Evolution of multicellular longitudinally dividing oral cavity symbionts (Neisseriaceae).</title>
        <authorList>
            <person name="Nyongesa S."/>
            <person name="Weber P."/>
            <person name="Bernet E."/>
            <person name="Pullido F."/>
            <person name="Nieckarz M."/>
            <person name="Delaby M."/>
            <person name="Nieves C."/>
            <person name="Viehboeck T."/>
            <person name="Krause N."/>
            <person name="Rivera-Millot A."/>
            <person name="Nakamura A."/>
            <person name="Vischer N."/>
            <person name="VanNieuwenhze M."/>
            <person name="Brun Y."/>
            <person name="Cava F."/>
            <person name="Bulgheresi S."/>
            <person name="Veyrier F."/>
        </authorList>
    </citation>
    <scope>NUCLEOTIDE SEQUENCE [LARGE SCALE GENOMIC DNA]</scope>
    <source>
        <strain evidence="9 10">SN4</strain>
    </source>
</reference>